<proteinExistence type="predicted"/>
<dbReference type="AlphaFoldDB" id="A0AAJ0DF94"/>
<protein>
    <submittedName>
        <fullName evidence="1">Uncharacterized protein</fullName>
    </submittedName>
</protein>
<evidence type="ECO:0000313" key="2">
    <source>
        <dbReference type="Proteomes" id="UP001271007"/>
    </source>
</evidence>
<organism evidence="1 2">
    <name type="scientific">Extremus antarcticus</name>
    <dbReference type="NCBI Taxonomy" id="702011"/>
    <lineage>
        <taxon>Eukaryota</taxon>
        <taxon>Fungi</taxon>
        <taxon>Dikarya</taxon>
        <taxon>Ascomycota</taxon>
        <taxon>Pezizomycotina</taxon>
        <taxon>Dothideomycetes</taxon>
        <taxon>Dothideomycetidae</taxon>
        <taxon>Mycosphaerellales</taxon>
        <taxon>Extremaceae</taxon>
        <taxon>Extremus</taxon>
    </lineage>
</organism>
<comment type="caution">
    <text evidence="1">The sequence shown here is derived from an EMBL/GenBank/DDBJ whole genome shotgun (WGS) entry which is preliminary data.</text>
</comment>
<dbReference type="Proteomes" id="UP001271007">
    <property type="component" value="Unassembled WGS sequence"/>
</dbReference>
<sequence length="201" mass="23174">MEPGVHHSSQLGKLTTEAMGTRLPGTLHAKKPTENSMKRKVRSHTLGYLQAAMKTMVPRCGSLEVWKQSTDEHKKALFRAKFDEVPMTVSKLCFNLDDDLTIDFEHIWGRNVPECKKWQDIIRTVFVQLSLMVYYMHTLPLLSTGSRPPRKNQRMLFIYYEALKSTEGFDLLEDDAINGVSYRPLRTGEERTVVNAEDRKQ</sequence>
<dbReference type="EMBL" id="JAWDJX010000019">
    <property type="protein sequence ID" value="KAK3052807.1"/>
    <property type="molecule type" value="Genomic_DNA"/>
</dbReference>
<name>A0AAJ0DF94_9PEZI</name>
<accession>A0AAJ0DF94</accession>
<evidence type="ECO:0000313" key="1">
    <source>
        <dbReference type="EMBL" id="KAK3052807.1"/>
    </source>
</evidence>
<gene>
    <name evidence="1" type="ORF">LTR09_006290</name>
</gene>
<reference evidence="1" key="1">
    <citation type="submission" date="2023-04" db="EMBL/GenBank/DDBJ databases">
        <title>Black Yeasts Isolated from many extreme environments.</title>
        <authorList>
            <person name="Coleine C."/>
            <person name="Stajich J.E."/>
            <person name="Selbmann L."/>
        </authorList>
    </citation>
    <scope>NUCLEOTIDE SEQUENCE</scope>
    <source>
        <strain evidence="1">CCFEE 5312</strain>
    </source>
</reference>
<keyword evidence="2" id="KW-1185">Reference proteome</keyword>